<keyword evidence="1" id="KW-0479">Metal-binding</keyword>
<evidence type="ECO:0000256" key="2">
    <source>
        <dbReference type="ARBA" id="ARBA00022771"/>
    </source>
</evidence>
<dbReference type="InterPro" id="IPR007527">
    <property type="entry name" value="Znf_SWIM"/>
</dbReference>
<keyword evidence="7" id="KW-1185">Reference proteome</keyword>
<organism evidence="6 7">
    <name type="scientific">Panicum hallii var. hallii</name>
    <dbReference type="NCBI Taxonomy" id="1504633"/>
    <lineage>
        <taxon>Eukaryota</taxon>
        <taxon>Viridiplantae</taxon>
        <taxon>Streptophyta</taxon>
        <taxon>Embryophyta</taxon>
        <taxon>Tracheophyta</taxon>
        <taxon>Spermatophyta</taxon>
        <taxon>Magnoliopsida</taxon>
        <taxon>Liliopsida</taxon>
        <taxon>Poales</taxon>
        <taxon>Poaceae</taxon>
        <taxon>PACMAD clade</taxon>
        <taxon>Panicoideae</taxon>
        <taxon>Panicodae</taxon>
        <taxon>Paniceae</taxon>
        <taxon>Panicinae</taxon>
        <taxon>Panicum</taxon>
        <taxon>Panicum sect. Panicum</taxon>
    </lineage>
</organism>
<dbReference type="GO" id="GO:0008270">
    <property type="term" value="F:zinc ion binding"/>
    <property type="evidence" value="ECO:0007669"/>
    <property type="project" value="UniProtKB-KW"/>
</dbReference>
<dbReference type="SMART" id="SM00575">
    <property type="entry name" value="ZnF_PMZ"/>
    <property type="match status" value="1"/>
</dbReference>
<keyword evidence="2 4" id="KW-0863">Zinc-finger</keyword>
<dbReference type="EMBL" id="CM009753">
    <property type="protein sequence ID" value="PUZ56378.1"/>
    <property type="molecule type" value="Genomic_DNA"/>
</dbReference>
<evidence type="ECO:0000256" key="1">
    <source>
        <dbReference type="ARBA" id="ARBA00022723"/>
    </source>
</evidence>
<dbReference type="Proteomes" id="UP000244336">
    <property type="component" value="Chromosome 5"/>
</dbReference>
<dbReference type="PANTHER" id="PTHR47482:SF5">
    <property type="entry name" value="FAR1 DOMAIN-CONTAINING PROTEIN"/>
    <property type="match status" value="1"/>
</dbReference>
<accession>A0A2T7DLC7</accession>
<dbReference type="PANTHER" id="PTHR47482">
    <property type="entry name" value="OS11G0632001 PROTEIN"/>
    <property type="match status" value="1"/>
</dbReference>
<keyword evidence="3" id="KW-0862">Zinc</keyword>
<dbReference type="InterPro" id="IPR006564">
    <property type="entry name" value="Znf_PMZ"/>
</dbReference>
<proteinExistence type="predicted"/>
<evidence type="ECO:0000313" key="7">
    <source>
        <dbReference type="Proteomes" id="UP000244336"/>
    </source>
</evidence>
<reference evidence="6 7" key="1">
    <citation type="submission" date="2018-04" db="EMBL/GenBank/DDBJ databases">
        <title>WGS assembly of Panicum hallii var. hallii HAL2.</title>
        <authorList>
            <person name="Lovell J."/>
            <person name="Jenkins J."/>
            <person name="Lowry D."/>
            <person name="Mamidi S."/>
            <person name="Sreedasyam A."/>
            <person name="Weng X."/>
            <person name="Barry K."/>
            <person name="Bonette J."/>
            <person name="Campitelli B."/>
            <person name="Daum C."/>
            <person name="Gordon S."/>
            <person name="Gould B."/>
            <person name="Lipzen A."/>
            <person name="MacQueen A."/>
            <person name="Palacio-Mejia J."/>
            <person name="Plott C."/>
            <person name="Shakirov E."/>
            <person name="Shu S."/>
            <person name="Yoshinaga Y."/>
            <person name="Zane M."/>
            <person name="Rokhsar D."/>
            <person name="Grimwood J."/>
            <person name="Schmutz J."/>
            <person name="Juenger T."/>
        </authorList>
    </citation>
    <scope>NUCLEOTIDE SEQUENCE [LARGE SCALE GENOMIC DNA]</scope>
    <source>
        <strain evidence="7">cv. HAL2</strain>
    </source>
</reference>
<dbReference type="Pfam" id="PF04434">
    <property type="entry name" value="SWIM"/>
    <property type="match status" value="1"/>
</dbReference>
<dbReference type="OrthoDB" id="696127at2759"/>
<evidence type="ECO:0000313" key="6">
    <source>
        <dbReference type="EMBL" id="PUZ56378.1"/>
    </source>
</evidence>
<sequence>MNLFVEQYRKLLFIRASAEEKAEHQTKQFQHRGKRVYAIEKHALSVYTKKVCQLFSSEVDKSADYNVAQGDSHDEVKVVHYNEEVRKHWARSVFNVKINEADGKLICECGMFEHFGILCCHAIKVLIHCGVKEIPQAHIMKR</sequence>
<protein>
    <recommendedName>
        <fullName evidence="5">SWIM-type domain-containing protein</fullName>
    </recommendedName>
</protein>
<dbReference type="AlphaFoldDB" id="A0A2T7DLC7"/>
<evidence type="ECO:0000259" key="5">
    <source>
        <dbReference type="PROSITE" id="PS50966"/>
    </source>
</evidence>
<feature type="domain" description="SWIM-type" evidence="5">
    <location>
        <begin position="94"/>
        <end position="130"/>
    </location>
</feature>
<name>A0A2T7DLC7_9POAL</name>
<evidence type="ECO:0000256" key="4">
    <source>
        <dbReference type="PROSITE-ProRule" id="PRU00325"/>
    </source>
</evidence>
<gene>
    <name evidence="6" type="ORF">GQ55_5G292900</name>
</gene>
<dbReference type="Gramene" id="PUZ56378">
    <property type="protein sequence ID" value="PUZ56378"/>
    <property type="gene ID" value="GQ55_5G292900"/>
</dbReference>
<dbReference type="PROSITE" id="PS50966">
    <property type="entry name" value="ZF_SWIM"/>
    <property type="match status" value="1"/>
</dbReference>
<evidence type="ECO:0000256" key="3">
    <source>
        <dbReference type="ARBA" id="ARBA00022833"/>
    </source>
</evidence>